<dbReference type="GO" id="GO:0019594">
    <property type="term" value="P:mannitol metabolic process"/>
    <property type="evidence" value="ECO:0007669"/>
    <property type="project" value="InterPro"/>
</dbReference>
<dbReference type="InterPro" id="IPR050988">
    <property type="entry name" value="Mannitol_DH/Oxidoreductase"/>
</dbReference>
<dbReference type="OrthoDB" id="271711at2"/>
<dbReference type="InterPro" id="IPR008927">
    <property type="entry name" value="6-PGluconate_DH-like_C_sf"/>
</dbReference>
<dbReference type="SUPFAM" id="SSF48179">
    <property type="entry name" value="6-phosphogluconate dehydrogenase C-terminal domain-like"/>
    <property type="match status" value="1"/>
</dbReference>
<accession>A0A2J8I887</accession>
<feature type="domain" description="Mannitol dehydrogenase N-terminal" evidence="3">
    <location>
        <begin position="27"/>
        <end position="273"/>
    </location>
</feature>
<dbReference type="Pfam" id="PF08125">
    <property type="entry name" value="Mannitol_dh_C"/>
    <property type="match status" value="1"/>
</dbReference>
<dbReference type="Gene3D" id="3.40.50.720">
    <property type="entry name" value="NAD(P)-binding Rossmann-like Domain"/>
    <property type="match status" value="1"/>
</dbReference>
<reference evidence="5 6" key="1">
    <citation type="submission" date="2018-01" db="EMBL/GenBank/DDBJ databases">
        <title>Draft genome sequences of six Vibrio diazotrophicus strains isolated from deep-sea sediments of the Baltic Sea.</title>
        <authorList>
            <person name="Castillo D."/>
            <person name="Vandieken V."/>
            <person name="Chiang O."/>
            <person name="Middelboe M."/>
        </authorList>
    </citation>
    <scope>NUCLEOTIDE SEQUENCE [LARGE SCALE GENOMIC DNA]</scope>
    <source>
        <strain evidence="5 6">60.27F</strain>
    </source>
</reference>
<dbReference type="InterPro" id="IPR013328">
    <property type="entry name" value="6PGD_dom2"/>
</dbReference>
<dbReference type="PANTHER" id="PTHR43362">
    <property type="entry name" value="MANNITOL DEHYDROGENASE DSF1-RELATED"/>
    <property type="match status" value="1"/>
</dbReference>
<dbReference type="InterPro" id="IPR036291">
    <property type="entry name" value="NAD(P)-bd_dom_sf"/>
</dbReference>
<keyword evidence="2" id="KW-0520">NAD</keyword>
<sequence>MRLSQAHLSAANALVQPNENNKNAKVGIVHLGFGAFHRAHQALITDAVIKEIGGNWKIVGVTWSDAGLQKELIAQDSLYSVGVGYNDQLDINIVGSIETVLMSAQTEQVLSYMCDPEVKVVSLTVTEKGYCHNPATGDLDLSHPLIQHDLENMDTPKSAIGFLVSAMRCRYLKGVQPFTPLTCDNLPENGHVLEKVVLQFAKQLDAELYQWIKEHITFPCTMVDRIVPRTTENDIARVEKVLGLEDKASVITEPFLQWVIEDKFVNERPAWEKTSIANVEVTDNVVPFEEMKLRLLNGTHSTMAYLGYLSGYETIAETIQDPNFKTFVRYLMDEEITPSLSIEGIDLDKYKDQLIERYENKGLQHRTWQIAMDGTQKIPQRFLQTIRYSLNNGISIKGLCLALAGWIRYVSGVNEQGQEIDVQDPLKQQLAQVWQQAGSDLEKALDGFLSLRSVFEQDLATNQTFRVELQSALETLFANGAKASVASFVAQRK</sequence>
<dbReference type="SUPFAM" id="SSF51735">
    <property type="entry name" value="NAD(P)-binding Rossmann-fold domains"/>
    <property type="match status" value="1"/>
</dbReference>
<dbReference type="RefSeq" id="WP_102965205.1">
    <property type="nucleotide sequence ID" value="NZ_POSK01000001.1"/>
</dbReference>
<evidence type="ECO:0000313" key="6">
    <source>
        <dbReference type="Proteomes" id="UP000236449"/>
    </source>
</evidence>
<evidence type="ECO:0000256" key="2">
    <source>
        <dbReference type="ARBA" id="ARBA00023027"/>
    </source>
</evidence>
<organism evidence="5 6">
    <name type="scientific">Vibrio diazotrophicus</name>
    <dbReference type="NCBI Taxonomy" id="685"/>
    <lineage>
        <taxon>Bacteria</taxon>
        <taxon>Pseudomonadati</taxon>
        <taxon>Pseudomonadota</taxon>
        <taxon>Gammaproteobacteria</taxon>
        <taxon>Vibrionales</taxon>
        <taxon>Vibrionaceae</taxon>
        <taxon>Vibrio</taxon>
    </lineage>
</organism>
<keyword evidence="1" id="KW-0560">Oxidoreductase</keyword>
<dbReference type="GO" id="GO:0016616">
    <property type="term" value="F:oxidoreductase activity, acting on the CH-OH group of donors, NAD or NADP as acceptor"/>
    <property type="evidence" value="ECO:0007669"/>
    <property type="project" value="TreeGrafter"/>
</dbReference>
<evidence type="ECO:0000256" key="1">
    <source>
        <dbReference type="ARBA" id="ARBA00023002"/>
    </source>
</evidence>
<dbReference type="InterPro" id="IPR000669">
    <property type="entry name" value="Mannitol_DH"/>
</dbReference>
<evidence type="ECO:0000313" key="5">
    <source>
        <dbReference type="EMBL" id="PNI06733.1"/>
    </source>
</evidence>
<dbReference type="InterPro" id="IPR013118">
    <property type="entry name" value="Mannitol_DH_C"/>
</dbReference>
<dbReference type="EMBL" id="POSK01000001">
    <property type="protein sequence ID" value="PNI06733.1"/>
    <property type="molecule type" value="Genomic_DNA"/>
</dbReference>
<proteinExistence type="predicted"/>
<dbReference type="Proteomes" id="UP000236449">
    <property type="component" value="Unassembled WGS sequence"/>
</dbReference>
<dbReference type="PRINTS" id="PR00084">
    <property type="entry name" value="MTLDHDRGNASE"/>
</dbReference>
<dbReference type="PANTHER" id="PTHR43362:SF1">
    <property type="entry name" value="MANNITOL DEHYDROGENASE 2-RELATED"/>
    <property type="match status" value="1"/>
</dbReference>
<name>A0A2J8I887_VIBDI</name>
<feature type="domain" description="Mannitol dehydrogenase C-terminal" evidence="4">
    <location>
        <begin position="284"/>
        <end position="476"/>
    </location>
</feature>
<dbReference type="AlphaFoldDB" id="A0A2J8I887"/>
<dbReference type="InterPro" id="IPR023027">
    <property type="entry name" value="Mannitol_DH_CS"/>
</dbReference>
<dbReference type="Gene3D" id="1.10.1040.10">
    <property type="entry name" value="N-(1-d-carboxylethyl)-l-norvaline Dehydrogenase, domain 2"/>
    <property type="match status" value="1"/>
</dbReference>
<dbReference type="InterPro" id="IPR013131">
    <property type="entry name" value="Mannitol_DH_N"/>
</dbReference>
<gene>
    <name evidence="5" type="ORF">C1N32_01630</name>
</gene>
<dbReference type="PROSITE" id="PS00974">
    <property type="entry name" value="MANNITOL_DHGENASE"/>
    <property type="match status" value="1"/>
</dbReference>
<dbReference type="Pfam" id="PF01232">
    <property type="entry name" value="Mannitol_dh"/>
    <property type="match status" value="1"/>
</dbReference>
<comment type="caution">
    <text evidence="5">The sequence shown here is derived from an EMBL/GenBank/DDBJ whole genome shotgun (WGS) entry which is preliminary data.</text>
</comment>
<evidence type="ECO:0000259" key="4">
    <source>
        <dbReference type="Pfam" id="PF08125"/>
    </source>
</evidence>
<protein>
    <submittedName>
        <fullName evidence="5">Mannitol dehydrogenase</fullName>
    </submittedName>
</protein>
<evidence type="ECO:0000259" key="3">
    <source>
        <dbReference type="Pfam" id="PF01232"/>
    </source>
</evidence>